<dbReference type="GeneID" id="83611098"/>
<sequence>MSKKLIITIATSICLLSGCAVRLASSPEDYQGSDFSRIRAKNYAYPLTMNIYEKDGDCYKHTDTKSLGPGFNIFGIKSTYNKKIPGMLPASKEMQGLDALEYKIKANQRIELEYKAVTFRSQYTQTITTYRHRFIPKEGHDYDLYDDNLGIINIFDLTTNSFVNDGWGSDKECKGKVSYWTGKMNYD</sequence>
<dbReference type="Proteomes" id="UP001438077">
    <property type="component" value="Chromosome"/>
</dbReference>
<keyword evidence="1" id="KW-0732">Signal</keyword>
<feature type="chain" id="PRO_5043644738" description="Lipoprotein" evidence="1">
    <location>
        <begin position="25"/>
        <end position="187"/>
    </location>
</feature>
<evidence type="ECO:0008006" key="6">
    <source>
        <dbReference type="Google" id="ProtNLM"/>
    </source>
</evidence>
<evidence type="ECO:0000256" key="1">
    <source>
        <dbReference type="SAM" id="SignalP"/>
    </source>
</evidence>
<protein>
    <recommendedName>
        <fullName evidence="6">Lipoprotein</fullName>
    </recommendedName>
</protein>
<evidence type="ECO:0000313" key="4">
    <source>
        <dbReference type="Proteomes" id="UP001224739"/>
    </source>
</evidence>
<feature type="signal peptide" evidence="1">
    <location>
        <begin position="1"/>
        <end position="24"/>
    </location>
</feature>
<evidence type="ECO:0000313" key="2">
    <source>
        <dbReference type="EMBL" id="MDL5353748.1"/>
    </source>
</evidence>
<dbReference type="RefSeq" id="WP_109397217.1">
    <property type="nucleotide sequence ID" value="NZ_CP095785.1"/>
</dbReference>
<dbReference type="EMBL" id="JASVWL010000001">
    <property type="protein sequence ID" value="MDL5353748.1"/>
    <property type="molecule type" value="Genomic_DNA"/>
</dbReference>
<evidence type="ECO:0000313" key="5">
    <source>
        <dbReference type="Proteomes" id="UP001438077"/>
    </source>
</evidence>
<organism evidence="2 4">
    <name type="scientific">Proteus faecis</name>
    <dbReference type="NCBI Taxonomy" id="2050967"/>
    <lineage>
        <taxon>Bacteria</taxon>
        <taxon>Pseudomonadati</taxon>
        <taxon>Pseudomonadota</taxon>
        <taxon>Gammaproteobacteria</taxon>
        <taxon>Enterobacterales</taxon>
        <taxon>Morganellaceae</taxon>
        <taxon>Proteus</taxon>
    </lineage>
</organism>
<name>A0AAW7CPS9_9GAMM</name>
<reference evidence="3 5" key="1">
    <citation type="submission" date="2022-03" db="EMBL/GenBank/DDBJ databases">
        <title>Sea Food Isolates.</title>
        <authorList>
            <person name="Li C."/>
        </authorList>
    </citation>
    <scope>NUCLEOTIDE SEQUENCE [LARGE SCALE GENOMIC DNA]</scope>
    <source>
        <strain evidence="3 5">19MO01SH08</strain>
    </source>
</reference>
<gene>
    <name evidence="3" type="ORF">MYW70_09755</name>
    <name evidence="2" type="ORF">QSH02_02685</name>
</gene>
<keyword evidence="5" id="KW-1185">Reference proteome</keyword>
<dbReference type="PROSITE" id="PS51257">
    <property type="entry name" value="PROKAR_LIPOPROTEIN"/>
    <property type="match status" value="1"/>
</dbReference>
<accession>A0AAW7CPS9</accession>
<dbReference type="Proteomes" id="UP001224739">
    <property type="component" value="Unassembled WGS sequence"/>
</dbReference>
<reference evidence="2" key="2">
    <citation type="submission" date="2023-06" db="EMBL/GenBank/DDBJ databases">
        <title>Acute promotion of culturable opportunistic pathogens and persistent increase of antibiotic resistance following antibiotic exposure in mouse gut microbiota.</title>
        <authorList>
            <person name="Li L."/>
            <person name="Wang B."/>
            <person name="Sun Y."/>
            <person name="Wang M."/>
            <person name="Xu H."/>
        </authorList>
    </citation>
    <scope>NUCLEOTIDE SEQUENCE</scope>
    <source>
        <strain evidence="2">EPA10_1</strain>
    </source>
</reference>
<proteinExistence type="predicted"/>
<evidence type="ECO:0000313" key="3">
    <source>
        <dbReference type="EMBL" id="XAG30263.1"/>
    </source>
</evidence>
<dbReference type="AlphaFoldDB" id="A0AAW7CPS9"/>
<dbReference type="EMBL" id="CP095785">
    <property type="protein sequence ID" value="XAG30263.1"/>
    <property type="molecule type" value="Genomic_DNA"/>
</dbReference>